<evidence type="ECO:0000313" key="3">
    <source>
        <dbReference type="Proteomes" id="UP001428341"/>
    </source>
</evidence>
<evidence type="ECO:0000256" key="1">
    <source>
        <dbReference type="SAM" id="SignalP"/>
    </source>
</evidence>
<comment type="caution">
    <text evidence="2">The sequence shown here is derived from an EMBL/GenBank/DDBJ whole genome shotgun (WGS) entry which is preliminary data.</text>
</comment>
<keyword evidence="3" id="KW-1185">Reference proteome</keyword>
<organism evidence="2 3">
    <name type="scientific">Citrus x changshan-huyou</name>
    <dbReference type="NCBI Taxonomy" id="2935761"/>
    <lineage>
        <taxon>Eukaryota</taxon>
        <taxon>Viridiplantae</taxon>
        <taxon>Streptophyta</taxon>
        <taxon>Embryophyta</taxon>
        <taxon>Tracheophyta</taxon>
        <taxon>Spermatophyta</taxon>
        <taxon>Magnoliopsida</taxon>
        <taxon>eudicotyledons</taxon>
        <taxon>Gunneridae</taxon>
        <taxon>Pentapetalae</taxon>
        <taxon>rosids</taxon>
        <taxon>malvids</taxon>
        <taxon>Sapindales</taxon>
        <taxon>Rutaceae</taxon>
        <taxon>Aurantioideae</taxon>
        <taxon>Citrus</taxon>
    </lineage>
</organism>
<dbReference type="EMBL" id="JBCGBO010000006">
    <property type="protein sequence ID" value="KAK9193423.1"/>
    <property type="molecule type" value="Genomic_DNA"/>
</dbReference>
<dbReference type="Proteomes" id="UP001428341">
    <property type="component" value="Unassembled WGS sequence"/>
</dbReference>
<name>A0AAP0QIB0_9ROSI</name>
<feature type="signal peptide" evidence="1">
    <location>
        <begin position="1"/>
        <end position="17"/>
    </location>
</feature>
<sequence length="41" mass="4803">MILIALVLVFDVVSYLSFRNIHSCYVCVRTYLDLACQQHVR</sequence>
<evidence type="ECO:0000313" key="2">
    <source>
        <dbReference type="EMBL" id="KAK9193423.1"/>
    </source>
</evidence>
<dbReference type="AlphaFoldDB" id="A0AAP0QIB0"/>
<proteinExistence type="predicted"/>
<keyword evidence="1" id="KW-0732">Signal</keyword>
<protein>
    <submittedName>
        <fullName evidence="2">Uncharacterized protein</fullName>
    </submittedName>
</protein>
<accession>A0AAP0QIB0</accession>
<gene>
    <name evidence="2" type="ORF">WN944_004120</name>
</gene>
<feature type="chain" id="PRO_5042898790" evidence="1">
    <location>
        <begin position="18"/>
        <end position="41"/>
    </location>
</feature>
<reference evidence="2 3" key="1">
    <citation type="submission" date="2024-05" db="EMBL/GenBank/DDBJ databases">
        <title>Haplotype-resolved chromosome-level genome assembly of Huyou (Citrus changshanensis).</title>
        <authorList>
            <person name="Miao C."/>
            <person name="Chen W."/>
            <person name="Wu Y."/>
            <person name="Wang L."/>
            <person name="Zhao S."/>
            <person name="Grierson D."/>
            <person name="Xu C."/>
            <person name="Chen K."/>
        </authorList>
    </citation>
    <scope>NUCLEOTIDE SEQUENCE [LARGE SCALE GENOMIC DNA]</scope>
    <source>
        <strain evidence="2">01-14</strain>
        <tissue evidence="2">Leaf</tissue>
    </source>
</reference>